<comment type="caution">
    <text evidence="3">The sequence shown here is derived from an EMBL/GenBank/DDBJ whole genome shotgun (WGS) entry which is preliminary data.</text>
</comment>
<feature type="domain" description="Phage capsid-like C-terminal" evidence="2">
    <location>
        <begin position="140"/>
        <end position="420"/>
    </location>
</feature>
<dbReference type="Pfam" id="PF05065">
    <property type="entry name" value="Phage_capsid"/>
    <property type="match status" value="1"/>
</dbReference>
<dbReference type="Gene3D" id="3.30.2320.10">
    <property type="entry name" value="hypothetical protein PF0899 domain"/>
    <property type="match status" value="1"/>
</dbReference>
<organism evidence="3 4">
    <name type="scientific">Pseudogemmobacter faecipullorum</name>
    <dbReference type="NCBI Taxonomy" id="2755041"/>
    <lineage>
        <taxon>Bacteria</taxon>
        <taxon>Pseudomonadati</taxon>
        <taxon>Pseudomonadota</taxon>
        <taxon>Alphaproteobacteria</taxon>
        <taxon>Rhodobacterales</taxon>
        <taxon>Paracoccaceae</taxon>
        <taxon>Pseudogemmobacter</taxon>
    </lineage>
</organism>
<dbReference type="EMBL" id="JACDXX010000035">
    <property type="protein sequence ID" value="MCB5412256.1"/>
    <property type="molecule type" value="Genomic_DNA"/>
</dbReference>
<proteinExistence type="predicted"/>
<comment type="subcellular location">
    <subcellularLocation>
        <location evidence="1">Virion</location>
    </subcellularLocation>
</comment>
<evidence type="ECO:0000256" key="1">
    <source>
        <dbReference type="ARBA" id="ARBA00004328"/>
    </source>
</evidence>
<dbReference type="Gene3D" id="3.30.2400.10">
    <property type="entry name" value="Major capsid protein gp5"/>
    <property type="match status" value="1"/>
</dbReference>
<dbReference type="NCBIfam" id="TIGR01554">
    <property type="entry name" value="major_cap_HK97"/>
    <property type="match status" value="1"/>
</dbReference>
<name>A0ABS8CS68_9RHOB</name>
<keyword evidence="4" id="KW-1185">Reference proteome</keyword>
<protein>
    <submittedName>
        <fullName evidence="3">Phage major capsid protein</fullName>
    </submittedName>
</protein>
<dbReference type="SUPFAM" id="SSF56563">
    <property type="entry name" value="Major capsid protein gp5"/>
    <property type="match status" value="1"/>
</dbReference>
<evidence type="ECO:0000259" key="2">
    <source>
        <dbReference type="Pfam" id="PF05065"/>
    </source>
</evidence>
<evidence type="ECO:0000313" key="3">
    <source>
        <dbReference type="EMBL" id="MCB5412256.1"/>
    </source>
</evidence>
<accession>A0ABS8CS68</accession>
<dbReference type="Proteomes" id="UP001198571">
    <property type="component" value="Unassembled WGS sequence"/>
</dbReference>
<reference evidence="3 4" key="1">
    <citation type="submission" date="2020-07" db="EMBL/GenBank/DDBJ databases">
        <title>Pseudogemmobacter sp. nov., isolated from poultry manure in Taiwan.</title>
        <authorList>
            <person name="Lin S.-Y."/>
            <person name="Tang Y.-S."/>
            <person name="Young C.-C."/>
        </authorList>
    </citation>
    <scope>NUCLEOTIDE SEQUENCE [LARGE SCALE GENOMIC DNA]</scope>
    <source>
        <strain evidence="3 4">CC-YST710</strain>
    </source>
</reference>
<dbReference type="InterPro" id="IPR024455">
    <property type="entry name" value="Phage_capsid"/>
</dbReference>
<sequence>MKAPAKARGILAVRADAGGEVRALITGVNAAFEEFKASQAEKDKQLSKRFDDIVTTEKIAKVDASIAALTTALDEANTKIAGMALNGVGDDADPRSEQEREYSAKFDAWFRTGDDEREVKALAKAGGIKAAYSVGSESDGGFTAPVEWDRQITDKRIVVSPMRNYATVQSVSGQGFKHLYNIRGTAAAWVGETDARAQTDGSKLAEYEFAFGEIYANPAASERILEDSEINIAAWLGGEVNAEFARQEGLAFISGDGVNKPKGLLRYDAATETALPAAQRHPLGPVTEVISGAAAALTADGLIDLIYDLPEDRSQGGALYANRKTHSVIRKMKDADGNYLWQPPFQAGQPAQVLGQPIRELAGMPDVAAGAIPIVFGNMAEGYRIFDRVGMSVMRDPYTNKPYILFYTRKRVGGGLWNPEWLRYHRVAAAGG</sequence>
<gene>
    <name evidence="3" type="ORF">H0485_19985</name>
</gene>
<evidence type="ECO:0000313" key="4">
    <source>
        <dbReference type="Proteomes" id="UP001198571"/>
    </source>
</evidence>
<dbReference type="InterPro" id="IPR054612">
    <property type="entry name" value="Phage_capsid-like_C"/>
</dbReference>